<dbReference type="GO" id="GO:0004123">
    <property type="term" value="F:cystathionine gamma-lyase activity"/>
    <property type="evidence" value="ECO:0007669"/>
    <property type="project" value="TreeGrafter"/>
</dbReference>
<dbReference type="GO" id="GO:0009086">
    <property type="term" value="P:methionine biosynthetic process"/>
    <property type="evidence" value="ECO:0007669"/>
    <property type="project" value="UniProtKB-ARBA"/>
</dbReference>
<name>A0A914DIF3_9BILA</name>
<dbReference type="InterPro" id="IPR015424">
    <property type="entry name" value="PyrdxlP-dep_Trfase"/>
</dbReference>
<dbReference type="GO" id="GO:0019343">
    <property type="term" value="P:cysteine biosynthetic process via cystathionine"/>
    <property type="evidence" value="ECO:0007669"/>
    <property type="project" value="TreeGrafter"/>
</dbReference>
<dbReference type="WBParaSite" id="ACRNAN_scaffold270.g22125.t1">
    <property type="protein sequence ID" value="ACRNAN_scaffold270.g22125.t1"/>
    <property type="gene ID" value="ACRNAN_scaffold270.g22125"/>
</dbReference>
<keyword evidence="6" id="KW-0028">Amino-acid biosynthesis</keyword>
<feature type="modified residue" description="N6-(pyridoxal phosphate)lysine" evidence="8">
    <location>
        <position position="205"/>
    </location>
</feature>
<dbReference type="GO" id="GO:0019346">
    <property type="term" value="P:transsulfuration"/>
    <property type="evidence" value="ECO:0007669"/>
    <property type="project" value="InterPro"/>
</dbReference>
<dbReference type="AlphaFoldDB" id="A0A914DIF3"/>
<reference evidence="12" key="1">
    <citation type="submission" date="2022-11" db="UniProtKB">
        <authorList>
            <consortium name="WormBaseParasite"/>
        </authorList>
    </citation>
    <scope>IDENTIFICATION</scope>
</reference>
<dbReference type="InterPro" id="IPR054542">
    <property type="entry name" value="Cys_met_metab_PP"/>
</dbReference>
<evidence type="ECO:0000256" key="1">
    <source>
        <dbReference type="ARBA" id="ARBA00001933"/>
    </source>
</evidence>
<evidence type="ECO:0000256" key="8">
    <source>
        <dbReference type="PIRSR" id="PIRSR001434-2"/>
    </source>
</evidence>
<evidence type="ECO:0000256" key="3">
    <source>
        <dbReference type="ARBA" id="ARBA00009077"/>
    </source>
</evidence>
<organism evidence="11 12">
    <name type="scientific">Acrobeloides nanus</name>
    <dbReference type="NCBI Taxonomy" id="290746"/>
    <lineage>
        <taxon>Eukaryota</taxon>
        <taxon>Metazoa</taxon>
        <taxon>Ecdysozoa</taxon>
        <taxon>Nematoda</taxon>
        <taxon>Chromadorea</taxon>
        <taxon>Rhabditida</taxon>
        <taxon>Tylenchina</taxon>
        <taxon>Cephalobomorpha</taxon>
        <taxon>Cephaloboidea</taxon>
        <taxon>Cephalobidae</taxon>
        <taxon>Acrobeloides</taxon>
    </lineage>
</organism>
<dbReference type="GO" id="GO:0005737">
    <property type="term" value="C:cytoplasm"/>
    <property type="evidence" value="ECO:0007669"/>
    <property type="project" value="TreeGrafter"/>
</dbReference>
<dbReference type="PANTHER" id="PTHR11808">
    <property type="entry name" value="TRANS-SULFURATION ENZYME FAMILY MEMBER"/>
    <property type="match status" value="1"/>
</dbReference>
<evidence type="ECO:0000256" key="10">
    <source>
        <dbReference type="SAM" id="MobiDB-lite"/>
    </source>
</evidence>
<dbReference type="InterPro" id="IPR015421">
    <property type="entry name" value="PyrdxlP-dep_Trfase_major"/>
</dbReference>
<evidence type="ECO:0000256" key="7">
    <source>
        <dbReference type="ARBA" id="ARBA00029853"/>
    </source>
</evidence>
<evidence type="ECO:0000256" key="9">
    <source>
        <dbReference type="RuleBase" id="RU362118"/>
    </source>
</evidence>
<dbReference type="InterPro" id="IPR015422">
    <property type="entry name" value="PyrdxlP-dep_Trfase_small"/>
</dbReference>
<evidence type="ECO:0000256" key="4">
    <source>
        <dbReference type="ARBA" id="ARBA00012085"/>
    </source>
</evidence>
<dbReference type="InterPro" id="IPR000277">
    <property type="entry name" value="Cys/Met-Metab_PyrdxlP-dep_enz"/>
</dbReference>
<protein>
    <recommendedName>
        <fullName evidence="4">cystathionine gamma-lyase</fullName>
        <ecNumber evidence="4">4.4.1.1</ecNumber>
    </recommendedName>
    <alternativeName>
        <fullName evidence="7">Gamma-cystathionase</fullName>
    </alternativeName>
</protein>
<evidence type="ECO:0000256" key="2">
    <source>
        <dbReference type="ARBA" id="ARBA00005038"/>
    </source>
</evidence>
<proteinExistence type="inferred from homology"/>
<dbReference type="PIRSF" id="PIRSF001434">
    <property type="entry name" value="CGS"/>
    <property type="match status" value="1"/>
</dbReference>
<comment type="similarity">
    <text evidence="3 9">Belongs to the trans-sulfuration enzymes family.</text>
</comment>
<sequence length="390" mass="43457">MTSPFEHFGTSAIHAGQSPDKWDLNQISPPISLSTTYKQSEPGIFKGNYDYSRDANPTRIALEENLAALENASHCKVFPSGLAAISAMLKLVKHGEHIICAEDIYGGTLCLMEEVIQKIDGIEVTYIDCTNNDSMKKALKSNTKLVLFESHTNPTLKIVDIEEITTLVKNFNRDILVVVDNTFMTPYFQRPLSFGVDMVMHSCTKYINGHGDVMMGVVMTNFEQLDNHLHLMQKTAGSIPSPFECFLAMRGTKTLHVRMRVHMENALAIAKFLENSPKIEKVIFPLFESHPQHKIHMKQAKGMSGMVSFYIKGGAEETNKFLCKLKLISIAASLGDVESIVMAPFLMITFNANEEALKKKGITPNLVRLSVGLEEKEDLIADLKQALEDS</sequence>
<evidence type="ECO:0000313" key="12">
    <source>
        <dbReference type="WBParaSite" id="ACRNAN_scaffold270.g22125.t1"/>
    </source>
</evidence>
<keyword evidence="5 8" id="KW-0663">Pyridoxal phosphate</keyword>
<keyword evidence="11" id="KW-1185">Reference proteome</keyword>
<comment type="pathway">
    <text evidence="2">Amino-acid biosynthesis; L-cysteine biosynthesis; L-cysteine from L-homocysteine and L-serine: step 2/2.</text>
</comment>
<dbReference type="PANTHER" id="PTHR11808:SF15">
    <property type="entry name" value="CYSTATHIONINE GAMMA-LYASE"/>
    <property type="match status" value="1"/>
</dbReference>
<dbReference type="Gene3D" id="3.90.1150.10">
    <property type="entry name" value="Aspartate Aminotransferase, domain 1"/>
    <property type="match status" value="1"/>
</dbReference>
<dbReference type="Pfam" id="PF01053">
    <property type="entry name" value="Cys_Met_Meta_PP"/>
    <property type="match status" value="1"/>
</dbReference>
<dbReference type="FunFam" id="3.40.640.10:FF:000009">
    <property type="entry name" value="Cystathionine gamma-synthase homolog"/>
    <property type="match status" value="1"/>
</dbReference>
<dbReference type="Proteomes" id="UP000887540">
    <property type="component" value="Unplaced"/>
</dbReference>
<dbReference type="PROSITE" id="PS00868">
    <property type="entry name" value="CYS_MET_METAB_PP"/>
    <property type="match status" value="1"/>
</dbReference>
<evidence type="ECO:0000313" key="11">
    <source>
        <dbReference type="Proteomes" id="UP000887540"/>
    </source>
</evidence>
<accession>A0A914DIF3</accession>
<dbReference type="CDD" id="cd00614">
    <property type="entry name" value="CGS_like"/>
    <property type="match status" value="1"/>
</dbReference>
<dbReference type="Gene3D" id="3.40.640.10">
    <property type="entry name" value="Type I PLP-dependent aspartate aminotransferase-like (Major domain)"/>
    <property type="match status" value="1"/>
</dbReference>
<dbReference type="FunFam" id="3.90.1150.10:FF:000033">
    <property type="entry name" value="Cystathionine gamma-synthase"/>
    <property type="match status" value="1"/>
</dbReference>
<dbReference type="SUPFAM" id="SSF53383">
    <property type="entry name" value="PLP-dependent transferases"/>
    <property type="match status" value="1"/>
</dbReference>
<comment type="cofactor">
    <cofactor evidence="1 9">
        <name>pyridoxal 5'-phosphate</name>
        <dbReference type="ChEBI" id="CHEBI:597326"/>
    </cofactor>
</comment>
<keyword evidence="6" id="KW-0198">Cysteine biosynthesis</keyword>
<feature type="region of interest" description="Disordered" evidence="10">
    <location>
        <begin position="1"/>
        <end position="22"/>
    </location>
</feature>
<dbReference type="GO" id="GO:0030170">
    <property type="term" value="F:pyridoxal phosphate binding"/>
    <property type="evidence" value="ECO:0007669"/>
    <property type="project" value="InterPro"/>
</dbReference>
<evidence type="ECO:0000256" key="5">
    <source>
        <dbReference type="ARBA" id="ARBA00022898"/>
    </source>
</evidence>
<dbReference type="EC" id="4.4.1.1" evidence="4"/>
<evidence type="ECO:0000256" key="6">
    <source>
        <dbReference type="ARBA" id="ARBA00023192"/>
    </source>
</evidence>